<feature type="compositionally biased region" description="Polar residues" evidence="2">
    <location>
        <begin position="59"/>
        <end position="70"/>
    </location>
</feature>
<evidence type="ECO:0000313" key="4">
    <source>
        <dbReference type="EMBL" id="KAE9965734.1"/>
    </source>
</evidence>
<dbReference type="InterPro" id="IPR012677">
    <property type="entry name" value="Nucleotide-bd_a/b_plait_sf"/>
</dbReference>
<dbReference type="Gene3D" id="3.30.70.330">
    <property type="match status" value="1"/>
</dbReference>
<dbReference type="PROSITE" id="PS50102">
    <property type="entry name" value="RRM"/>
    <property type="match status" value="1"/>
</dbReference>
<dbReference type="SMART" id="SM00360">
    <property type="entry name" value="RRM"/>
    <property type="match status" value="1"/>
</dbReference>
<reference evidence="4 5" key="1">
    <citation type="submission" date="2019-11" db="EMBL/GenBank/DDBJ databases">
        <title>Venturia inaequalis Genome Resource.</title>
        <authorList>
            <person name="Lichtner F.J."/>
        </authorList>
    </citation>
    <scope>NUCLEOTIDE SEQUENCE [LARGE SCALE GENOMIC DNA]</scope>
    <source>
        <strain evidence="4">Bline_iso_100314</strain>
    </source>
</reference>
<feature type="compositionally biased region" description="Basic and acidic residues" evidence="2">
    <location>
        <begin position="42"/>
        <end position="58"/>
    </location>
</feature>
<feature type="region of interest" description="Disordered" evidence="2">
    <location>
        <begin position="163"/>
        <end position="182"/>
    </location>
</feature>
<evidence type="ECO:0000256" key="2">
    <source>
        <dbReference type="SAM" id="MobiDB-lite"/>
    </source>
</evidence>
<feature type="region of interest" description="Disordered" evidence="2">
    <location>
        <begin position="29"/>
        <end position="124"/>
    </location>
</feature>
<gene>
    <name evidence="4" type="ORF">BLS_007423</name>
</gene>
<evidence type="ECO:0000313" key="5">
    <source>
        <dbReference type="Proteomes" id="UP000433883"/>
    </source>
</evidence>
<feature type="domain" description="RRM" evidence="3">
    <location>
        <begin position="379"/>
        <end position="460"/>
    </location>
</feature>
<feature type="compositionally biased region" description="Polar residues" evidence="2">
    <location>
        <begin position="79"/>
        <end position="105"/>
    </location>
</feature>
<organism evidence="4 5">
    <name type="scientific">Venturia inaequalis</name>
    <name type="common">Apple scab fungus</name>
    <dbReference type="NCBI Taxonomy" id="5025"/>
    <lineage>
        <taxon>Eukaryota</taxon>
        <taxon>Fungi</taxon>
        <taxon>Dikarya</taxon>
        <taxon>Ascomycota</taxon>
        <taxon>Pezizomycotina</taxon>
        <taxon>Dothideomycetes</taxon>
        <taxon>Pleosporomycetidae</taxon>
        <taxon>Venturiales</taxon>
        <taxon>Venturiaceae</taxon>
        <taxon>Venturia</taxon>
    </lineage>
</organism>
<sequence>MTSQVNNPGDVRCDSVALDANQMADKLMALQIEPAEGPEDAQLPKDRTSGFGTNEHDTTPQSEPQPNSAFWPNRPRLTSYASSNETQHGSNTPLSNQPGPSQQPFDQPRQWPQRHLSGNEFQNNHNMGASMELVLQVPKAYHNGYDNTHHNYAQQYNHYGFSAQSQQSSNLPPSPHQTSVPTLSRTVPAHQPVHQFRGDHNARHFGPLPSHHPPWPLTITRPEDEDIRDLGYEDALILVDSHRKTRAHNTPIKAVLDEVAHELSQRSLSANAQGCRLDRSTGELSSEHVHICRQKMALISPLYMNTNWEERDEYTQDSVCKLSQMSEADLLTLLGDRTRRTREQRKKGTLHCEDCNARRAEHGGSSLQFRMDDTPETTTKILVGGLPRHATKHDVLVLFQPRGLPISLNFGPIKDIRRPKECAFVTFSDRRNAEQAMNRMQGYPLDAKKNVRLRLSWGRQQNR</sequence>
<dbReference type="SUPFAM" id="SSF54928">
    <property type="entry name" value="RNA-binding domain, RBD"/>
    <property type="match status" value="1"/>
</dbReference>
<evidence type="ECO:0000256" key="1">
    <source>
        <dbReference type="PROSITE-ProRule" id="PRU00176"/>
    </source>
</evidence>
<dbReference type="Pfam" id="PF00076">
    <property type="entry name" value="RRM_1"/>
    <property type="match status" value="1"/>
</dbReference>
<dbReference type="EMBL" id="WNWQ01000582">
    <property type="protein sequence ID" value="KAE9965734.1"/>
    <property type="molecule type" value="Genomic_DNA"/>
</dbReference>
<name>A0A8H3UBM1_VENIN</name>
<comment type="caution">
    <text evidence="4">The sequence shown here is derived from an EMBL/GenBank/DDBJ whole genome shotgun (WGS) entry which is preliminary data.</text>
</comment>
<protein>
    <recommendedName>
        <fullName evidence="3">RRM domain-containing protein</fullName>
    </recommendedName>
</protein>
<evidence type="ECO:0000259" key="3">
    <source>
        <dbReference type="PROSITE" id="PS50102"/>
    </source>
</evidence>
<dbReference type="GO" id="GO:0003723">
    <property type="term" value="F:RNA binding"/>
    <property type="evidence" value="ECO:0007669"/>
    <property type="project" value="UniProtKB-UniRule"/>
</dbReference>
<dbReference type="Proteomes" id="UP000433883">
    <property type="component" value="Unassembled WGS sequence"/>
</dbReference>
<accession>A0A8H3UBM1</accession>
<dbReference type="AlphaFoldDB" id="A0A8H3UBM1"/>
<proteinExistence type="predicted"/>
<keyword evidence="1" id="KW-0694">RNA-binding</keyword>
<dbReference type="InterPro" id="IPR035979">
    <property type="entry name" value="RBD_domain_sf"/>
</dbReference>
<dbReference type="InterPro" id="IPR000504">
    <property type="entry name" value="RRM_dom"/>
</dbReference>